<accession>A0AAD3TR10</accession>
<feature type="domain" description="Carbohydrate kinase PfkB" evidence="1">
    <location>
        <begin position="289"/>
        <end position="339"/>
    </location>
</feature>
<dbReference type="PANTHER" id="PTHR47098:SF2">
    <property type="entry name" value="PROTEIN MAK32"/>
    <property type="match status" value="1"/>
</dbReference>
<dbReference type="Gene3D" id="3.40.1190.20">
    <property type="match status" value="1"/>
</dbReference>
<protein>
    <recommendedName>
        <fullName evidence="1">Carbohydrate kinase PfkB domain-containing protein</fullName>
    </recommendedName>
</protein>
<comment type="caution">
    <text evidence="2">The sequence shown here is derived from an EMBL/GenBank/DDBJ whole genome shotgun (WGS) entry which is preliminary data.</text>
</comment>
<reference evidence="2" key="2">
    <citation type="submission" date="2023-06" db="EMBL/GenBank/DDBJ databases">
        <authorList>
            <person name="Kobayashi Y."/>
            <person name="Kayamori A."/>
            <person name="Aoki K."/>
            <person name="Shiwa Y."/>
            <person name="Fujita N."/>
            <person name="Sugita T."/>
            <person name="Iwasaki W."/>
            <person name="Tanaka N."/>
            <person name="Takashima M."/>
        </authorList>
    </citation>
    <scope>NUCLEOTIDE SEQUENCE</scope>
    <source>
        <strain evidence="2">HIS016</strain>
    </source>
</reference>
<dbReference type="Proteomes" id="UP001222932">
    <property type="component" value="Unassembled WGS sequence"/>
</dbReference>
<dbReference type="PANTHER" id="PTHR47098">
    <property type="entry name" value="PROTEIN MAK32"/>
    <property type="match status" value="1"/>
</dbReference>
<evidence type="ECO:0000313" key="2">
    <source>
        <dbReference type="EMBL" id="GMK55348.1"/>
    </source>
</evidence>
<proteinExistence type="predicted"/>
<dbReference type="EMBL" id="BTCM01000002">
    <property type="protein sequence ID" value="GMK55348.1"/>
    <property type="molecule type" value="Genomic_DNA"/>
</dbReference>
<dbReference type="InterPro" id="IPR029056">
    <property type="entry name" value="Ribokinase-like"/>
</dbReference>
<dbReference type="AlphaFoldDB" id="A0AAD3TR10"/>
<keyword evidence="3" id="KW-1185">Reference proteome</keyword>
<gene>
    <name evidence="2" type="primary">MAK32</name>
    <name evidence="2" type="ORF">CspeluHIS016_0204040</name>
</gene>
<sequence>MTLHRPRIATLESFIIDTVTKVSADGTEIPVDKEDQIGGAGTYGIIGARVFLPSSRLAMIVDYTPDTLPVSMKAQLENYGTDMWAWRERHDGVGTTRAVNRYNGQVRGFEYLTPPLLLTPRALLDTDFQSPLPDWLHLVSYPGRADQVLQDIAAMSAEIDGGWAPGLIWEPEPPSCVPENLAVISALTRQVDIISPNHTEALQMFGRPVASEDELVPVLERAVRSLVAFRPRVGAVIRAGPLGCCYALTSELVRTPSPHPATRKVSNPGTPSHVQPVYWAPAFWHPDMPGYKTKVVDPTGAGNAFMGGLMAALDEGKDMHEAVVWANVAASFVIEQNGLPTIKTILGREVWNGDYPWERVENLRRRMAM</sequence>
<dbReference type="InterPro" id="IPR011611">
    <property type="entry name" value="PfkB_dom"/>
</dbReference>
<dbReference type="SUPFAM" id="SSF53613">
    <property type="entry name" value="Ribokinase-like"/>
    <property type="match status" value="1"/>
</dbReference>
<dbReference type="Pfam" id="PF00294">
    <property type="entry name" value="PfkB"/>
    <property type="match status" value="1"/>
</dbReference>
<evidence type="ECO:0000313" key="3">
    <source>
        <dbReference type="Proteomes" id="UP001222932"/>
    </source>
</evidence>
<reference evidence="2" key="1">
    <citation type="journal article" date="2023" name="BMC Genomics">
        <title>Chromosome-level genome assemblies of Cutaneotrichosporon spp. (Trichosporonales, Basidiomycota) reveal imbalanced evolution between nucleotide sequences and chromosome synteny.</title>
        <authorList>
            <person name="Kobayashi Y."/>
            <person name="Kayamori A."/>
            <person name="Aoki K."/>
            <person name="Shiwa Y."/>
            <person name="Matsutani M."/>
            <person name="Fujita N."/>
            <person name="Sugita T."/>
            <person name="Iwasaki W."/>
            <person name="Tanaka N."/>
            <person name="Takashima M."/>
        </authorList>
    </citation>
    <scope>NUCLEOTIDE SEQUENCE</scope>
    <source>
        <strain evidence="2">HIS016</strain>
    </source>
</reference>
<evidence type="ECO:0000259" key="1">
    <source>
        <dbReference type="Pfam" id="PF00294"/>
    </source>
</evidence>
<name>A0AAD3TR10_9TREE</name>
<organism evidence="2 3">
    <name type="scientific">Cutaneotrichosporon spelunceum</name>
    <dbReference type="NCBI Taxonomy" id="1672016"/>
    <lineage>
        <taxon>Eukaryota</taxon>
        <taxon>Fungi</taxon>
        <taxon>Dikarya</taxon>
        <taxon>Basidiomycota</taxon>
        <taxon>Agaricomycotina</taxon>
        <taxon>Tremellomycetes</taxon>
        <taxon>Trichosporonales</taxon>
        <taxon>Trichosporonaceae</taxon>
        <taxon>Cutaneotrichosporon</taxon>
    </lineage>
</organism>